<dbReference type="STRING" id="1166340.SAMN05192583_1014"/>
<dbReference type="AlphaFoldDB" id="A0A1H8AQ62"/>
<dbReference type="EMBL" id="FOCF01000002">
    <property type="protein sequence ID" value="SEM72870.1"/>
    <property type="molecule type" value="Genomic_DNA"/>
</dbReference>
<dbReference type="Proteomes" id="UP000199206">
    <property type="component" value="Unassembled WGS sequence"/>
</dbReference>
<reference evidence="3" key="1">
    <citation type="submission" date="2016-10" db="EMBL/GenBank/DDBJ databases">
        <authorList>
            <person name="Varghese N."/>
            <person name="Submissions S."/>
        </authorList>
    </citation>
    <scope>NUCLEOTIDE SEQUENCE [LARGE SCALE GENOMIC DNA]</scope>
    <source>
        <strain evidence="3">S6-262</strain>
    </source>
</reference>
<organism evidence="2 3">
    <name type="scientific">Sphingomonas gellani</name>
    <dbReference type="NCBI Taxonomy" id="1166340"/>
    <lineage>
        <taxon>Bacteria</taxon>
        <taxon>Pseudomonadati</taxon>
        <taxon>Pseudomonadota</taxon>
        <taxon>Alphaproteobacteria</taxon>
        <taxon>Sphingomonadales</taxon>
        <taxon>Sphingomonadaceae</taxon>
        <taxon>Sphingomonas</taxon>
    </lineage>
</organism>
<gene>
    <name evidence="2" type="ORF">SAMN05192583_1014</name>
</gene>
<protein>
    <submittedName>
        <fullName evidence="2">Uncharacterized protein</fullName>
    </submittedName>
</protein>
<proteinExistence type="predicted"/>
<evidence type="ECO:0000313" key="2">
    <source>
        <dbReference type="EMBL" id="SEM72870.1"/>
    </source>
</evidence>
<feature type="region of interest" description="Disordered" evidence="1">
    <location>
        <begin position="31"/>
        <end position="80"/>
    </location>
</feature>
<evidence type="ECO:0000313" key="3">
    <source>
        <dbReference type="Proteomes" id="UP000199206"/>
    </source>
</evidence>
<name>A0A1H8AQ62_9SPHN</name>
<evidence type="ECO:0000256" key="1">
    <source>
        <dbReference type="SAM" id="MobiDB-lite"/>
    </source>
</evidence>
<sequence>MTASVQLERCRCSACRGWTSGGCQLTFITSSGGRPDAAPLTDPDVPATVTADMSAPQGRPVETPAPTRRGARGHKPETVS</sequence>
<accession>A0A1H8AQ62</accession>
<keyword evidence="3" id="KW-1185">Reference proteome</keyword>